<dbReference type="EMBL" id="BMDX01000005">
    <property type="protein sequence ID" value="GGA73899.1"/>
    <property type="molecule type" value="Genomic_DNA"/>
</dbReference>
<dbReference type="PANTHER" id="PTHR30143">
    <property type="entry name" value="ACID HYDRATASE"/>
    <property type="match status" value="1"/>
</dbReference>
<dbReference type="SUPFAM" id="SSF56529">
    <property type="entry name" value="FAH"/>
    <property type="match status" value="1"/>
</dbReference>
<dbReference type="RefSeq" id="WP_087505187.1">
    <property type="nucleotide sequence ID" value="NZ_BMDX01000005.1"/>
</dbReference>
<dbReference type="GO" id="GO:0005737">
    <property type="term" value="C:cytoplasm"/>
    <property type="evidence" value="ECO:0007669"/>
    <property type="project" value="TreeGrafter"/>
</dbReference>
<dbReference type="InterPro" id="IPR050772">
    <property type="entry name" value="Hydratase-Decarb/MhpD_sf"/>
</dbReference>
<keyword evidence="2" id="KW-1185">Reference proteome</keyword>
<reference evidence="2" key="1">
    <citation type="journal article" date="2019" name="Int. J. Syst. Evol. Microbiol.">
        <title>The Global Catalogue of Microorganisms (GCM) 10K type strain sequencing project: providing services to taxonomists for standard genome sequencing and annotation.</title>
        <authorList>
            <consortium name="The Broad Institute Genomics Platform"/>
            <consortium name="The Broad Institute Genome Sequencing Center for Infectious Disease"/>
            <person name="Wu L."/>
            <person name="Ma J."/>
        </authorList>
    </citation>
    <scope>NUCLEOTIDE SEQUENCE [LARGE SCALE GENOMIC DNA]</scope>
    <source>
        <strain evidence="2">CGMCC 1.10130</strain>
    </source>
</reference>
<comment type="caution">
    <text evidence="1">The sequence shown here is derived from an EMBL/GenBank/DDBJ whole genome shotgun (WGS) entry which is preliminary data.</text>
</comment>
<organism evidence="1 2">
    <name type="scientific">Neiella marina</name>
    <dbReference type="NCBI Taxonomy" id="508461"/>
    <lineage>
        <taxon>Bacteria</taxon>
        <taxon>Pseudomonadati</taxon>
        <taxon>Pseudomonadota</taxon>
        <taxon>Gammaproteobacteria</taxon>
        <taxon>Alteromonadales</taxon>
        <taxon>Echinimonadaceae</taxon>
        <taxon>Neiella</taxon>
    </lineage>
</organism>
<evidence type="ECO:0000313" key="2">
    <source>
        <dbReference type="Proteomes" id="UP000619743"/>
    </source>
</evidence>
<sequence length="273" mass="28782">MATTTPLTKDEIVQTAETLASARFSGGLLEGFPGRVPGTLDEAYQVQDLVISAAPEPIVGWKIGMIPPELREQYGAERIIGPVFDNVNHFLGRAHDDNEKIVLPVFAGGFIAVEAEIVIEIGQDIEPGSVDTAGGVEHLVKAMYAGVEIASSPVPDLNSYGPAAIISDIGNQHGMVIGPVIENWQTVLAETTVETIINDESINQAPANGIHNGQLGALAFFIDCCAKRGIKVPAGTMILTGATTGVHETLVNSFSTVKYGALGNINMELVPIK</sequence>
<evidence type="ECO:0000313" key="1">
    <source>
        <dbReference type="EMBL" id="GGA73899.1"/>
    </source>
</evidence>
<dbReference type="InterPro" id="IPR036663">
    <property type="entry name" value="Fumarylacetoacetase_C_sf"/>
</dbReference>
<dbReference type="Proteomes" id="UP000619743">
    <property type="component" value="Unassembled WGS sequence"/>
</dbReference>
<accession>A0A8J2XLZ9</accession>
<dbReference type="PANTHER" id="PTHR30143:SF0">
    <property type="entry name" value="2-KETO-4-PENTENOATE HYDRATASE"/>
    <property type="match status" value="1"/>
</dbReference>
<name>A0A8J2XLZ9_9GAMM</name>
<protein>
    <submittedName>
        <fullName evidence="1">2-keto-4-pentenoate hydratase</fullName>
    </submittedName>
</protein>
<gene>
    <name evidence="1" type="ORF">GCM10011369_14640</name>
</gene>
<dbReference type="Gene3D" id="3.90.850.10">
    <property type="entry name" value="Fumarylacetoacetase-like, C-terminal domain"/>
    <property type="match status" value="1"/>
</dbReference>
<dbReference type="OrthoDB" id="9792137at2"/>
<proteinExistence type="predicted"/>
<dbReference type="GO" id="GO:0008684">
    <property type="term" value="F:2-oxopent-4-enoate hydratase activity"/>
    <property type="evidence" value="ECO:0007669"/>
    <property type="project" value="TreeGrafter"/>
</dbReference>
<dbReference type="AlphaFoldDB" id="A0A8J2XLZ9"/>